<dbReference type="EMBL" id="LR797338">
    <property type="protein sequence ID" value="CAB4203846.1"/>
    <property type="molecule type" value="Genomic_DNA"/>
</dbReference>
<reference evidence="1" key="1">
    <citation type="submission" date="2020-05" db="EMBL/GenBank/DDBJ databases">
        <authorList>
            <person name="Chiriac C."/>
            <person name="Salcher M."/>
            <person name="Ghai R."/>
            <person name="Kavagutti S V."/>
        </authorList>
    </citation>
    <scope>NUCLEOTIDE SEQUENCE</scope>
</reference>
<accession>A0A6J5S5R1</accession>
<evidence type="ECO:0000313" key="1">
    <source>
        <dbReference type="EMBL" id="CAB4203846.1"/>
    </source>
</evidence>
<proteinExistence type="predicted"/>
<name>A0A6J5S5R1_9CAUD</name>
<protein>
    <submittedName>
        <fullName evidence="1">Uncharacterized protein</fullName>
    </submittedName>
</protein>
<sequence>MAKLTKEQLEKQNAQLYKKIDSIDVKLNKLNEPNKIGFVYKNRIV</sequence>
<gene>
    <name evidence="1" type="ORF">UFOVP1393_3</name>
</gene>
<organism evidence="1">
    <name type="scientific">uncultured Caudovirales phage</name>
    <dbReference type="NCBI Taxonomy" id="2100421"/>
    <lineage>
        <taxon>Viruses</taxon>
        <taxon>Duplodnaviria</taxon>
        <taxon>Heunggongvirae</taxon>
        <taxon>Uroviricota</taxon>
        <taxon>Caudoviricetes</taxon>
        <taxon>Peduoviridae</taxon>
        <taxon>Maltschvirus</taxon>
        <taxon>Maltschvirus maltsch</taxon>
    </lineage>
</organism>